<dbReference type="VEuPathDB" id="FungiDB:RhiirA1_403699"/>
<dbReference type="VEuPathDB" id="FungiDB:RhiirFUN_007191"/>
<organism evidence="2 3">
    <name type="scientific">Rhizophagus irregularis</name>
    <dbReference type="NCBI Taxonomy" id="588596"/>
    <lineage>
        <taxon>Eukaryota</taxon>
        <taxon>Fungi</taxon>
        <taxon>Fungi incertae sedis</taxon>
        <taxon>Mucoromycota</taxon>
        <taxon>Glomeromycotina</taxon>
        <taxon>Glomeromycetes</taxon>
        <taxon>Glomerales</taxon>
        <taxon>Glomeraceae</taxon>
        <taxon>Rhizophagus</taxon>
    </lineage>
</organism>
<dbReference type="EMBL" id="LLXI01001857">
    <property type="protein sequence ID" value="PKY55444.1"/>
    <property type="molecule type" value="Genomic_DNA"/>
</dbReference>
<dbReference type="Proteomes" id="UP000234323">
    <property type="component" value="Unassembled WGS sequence"/>
</dbReference>
<name>A0A2I1H993_9GLOM</name>
<keyword evidence="3" id="KW-1185">Reference proteome</keyword>
<reference evidence="2 3" key="1">
    <citation type="submission" date="2015-10" db="EMBL/GenBank/DDBJ databases">
        <title>Genome analyses suggest a sexual origin of heterokaryosis in a supposedly ancient asexual fungus.</title>
        <authorList>
            <person name="Ropars J."/>
            <person name="Sedzielewska K."/>
            <person name="Noel J."/>
            <person name="Charron P."/>
            <person name="Farinelli L."/>
            <person name="Marton T."/>
            <person name="Kruger M."/>
            <person name="Pelin A."/>
            <person name="Brachmann A."/>
            <person name="Corradi N."/>
        </authorList>
    </citation>
    <scope>NUCLEOTIDE SEQUENCE [LARGE SCALE GENOMIC DNA]</scope>
    <source>
        <strain evidence="2 3">A4</strain>
    </source>
</reference>
<protein>
    <recommendedName>
        <fullName evidence="4">Transposase domain-containing protein</fullName>
    </recommendedName>
</protein>
<evidence type="ECO:0008006" key="4">
    <source>
        <dbReference type="Google" id="ProtNLM"/>
    </source>
</evidence>
<dbReference type="InterPro" id="IPR041078">
    <property type="entry name" value="Plavaka"/>
</dbReference>
<feature type="region of interest" description="Disordered" evidence="1">
    <location>
        <begin position="18"/>
        <end position="92"/>
    </location>
</feature>
<feature type="compositionally biased region" description="Low complexity" evidence="1">
    <location>
        <begin position="75"/>
        <end position="89"/>
    </location>
</feature>
<dbReference type="AlphaFoldDB" id="A0A2I1H993"/>
<evidence type="ECO:0000313" key="3">
    <source>
        <dbReference type="Proteomes" id="UP000234323"/>
    </source>
</evidence>
<evidence type="ECO:0000313" key="2">
    <source>
        <dbReference type="EMBL" id="PKY55444.1"/>
    </source>
</evidence>
<dbReference type="VEuPathDB" id="FungiDB:FUN_024920"/>
<dbReference type="VEuPathDB" id="FungiDB:FUN_004969"/>
<comment type="caution">
    <text evidence="2">The sequence shown here is derived from an EMBL/GenBank/DDBJ whole genome shotgun (WGS) entry which is preliminary data.</text>
</comment>
<sequence>MYKCNFCERDNLAEAEADNLLPIDDQNPLPSQISSFENDERIEIDDDDERIEDVDGDDGESIDEDESIDDDDNELSNNSDESENSSGDIDNFHDGSYIAALDDLNGNNKQETVTWPSQTYKEFMTAITQYRISDAAGDAMLQIIKKNCTEPLPASTRKGQLYMDTMNIKGLHLKTQDLVEFEGITYKLHYRPIIDAIKSLTSNQELCKEFFLDYKEEWESRDDGTLMRVYSEQNTAEWWRERESPFSKILAVMLYIDGTTLDTYGQHSEYPVFLTLANIPNWRRNLPDAKVFVCFLPQLSTRDGKLRESKKFKQYKRNLEQRALKYLLSPLIQKEGIYLAINGKVEHFIPHISTILADMSEAQSICCTYKSYCTTCPCYKCLIPGDQLNNMHVNVNSIILRTHENMSAVVLSHDAAKYSIHEHENFFWKFRMMNIYDVVALDRMHLQEIGLFPYMLDFTREMIMYQSGNQIITKMDVRLATITPFSGLRILRNGYQQGAKFTGAEMRDVMKIIIFVLDELYTNNDIIRHRNDTENTSHEFQEIIRWSDDFVKLFKTFSRSELHLPKLHMWRYHTIQTIKRYGAINGLTTETYKTLHKNWVKNPYRISNKKNVLDQIIKTIHRQIITTNELKKPTMLKLDCMRSLLWKLSISELDNLEQKLKHEKDIDSSNISENDDINLKIYASGILTNGEIVYATSRFYGRPKFNDIAIAMDDADYLTDNGICYGKDSLIILGISKDPNTKKLTDVLLNEFNCPKKILIIIYNQSYY</sequence>
<accession>A0A2I1H993</accession>
<dbReference type="Pfam" id="PF18759">
    <property type="entry name" value="Plavaka"/>
    <property type="match status" value="1"/>
</dbReference>
<gene>
    <name evidence="2" type="ORF">RhiirA4_474904</name>
</gene>
<proteinExistence type="predicted"/>
<feature type="compositionally biased region" description="Acidic residues" evidence="1">
    <location>
        <begin position="40"/>
        <end position="74"/>
    </location>
</feature>
<dbReference type="VEuPathDB" id="FungiDB:RhiirFUN_007190"/>
<dbReference type="VEuPathDB" id="FungiDB:FUN_004967"/>
<dbReference type="VEuPathDB" id="FungiDB:RhiirFUN_017416"/>
<evidence type="ECO:0000256" key="1">
    <source>
        <dbReference type="SAM" id="MobiDB-lite"/>
    </source>
</evidence>